<keyword evidence="2" id="KW-0378">Hydrolase</keyword>
<dbReference type="AlphaFoldDB" id="A0A0W1AA95"/>
<dbReference type="GO" id="GO:0106435">
    <property type="term" value="F:carboxylesterase activity"/>
    <property type="evidence" value="ECO:0007669"/>
    <property type="project" value="UniProtKB-EC"/>
</dbReference>
<dbReference type="Pfam" id="PF13472">
    <property type="entry name" value="Lipase_GDSL_2"/>
    <property type="match status" value="1"/>
</dbReference>
<dbReference type="SUPFAM" id="SSF52266">
    <property type="entry name" value="SGNH hydrolase"/>
    <property type="match status" value="1"/>
</dbReference>
<dbReference type="EMBL" id="LNZC01000020">
    <property type="protein sequence ID" value="KTD78235.1"/>
    <property type="molecule type" value="Genomic_DNA"/>
</dbReference>
<protein>
    <submittedName>
        <fullName evidence="2">Esterase TesA</fullName>
        <ecNumber evidence="2">3.1.1.1</ecNumber>
    </submittedName>
</protein>
<accession>A0A0W1AA95</accession>
<evidence type="ECO:0000313" key="3">
    <source>
        <dbReference type="Proteomes" id="UP000054662"/>
    </source>
</evidence>
<comment type="caution">
    <text evidence="2">The sequence shown here is derived from an EMBL/GenBank/DDBJ whole genome shotgun (WGS) entry which is preliminary data.</text>
</comment>
<dbReference type="PATRIC" id="fig|45076.6.peg.1766"/>
<dbReference type="STRING" id="45076.Lwor_1630"/>
<evidence type="ECO:0000259" key="1">
    <source>
        <dbReference type="Pfam" id="PF13472"/>
    </source>
</evidence>
<proteinExistence type="predicted"/>
<feature type="domain" description="SGNH hydrolase-type esterase" evidence="1">
    <location>
        <begin position="31"/>
        <end position="192"/>
    </location>
</feature>
<reference evidence="2 3" key="1">
    <citation type="submission" date="2015-11" db="EMBL/GenBank/DDBJ databases">
        <title>Genomic analysis of 38 Legionella species identifies large and diverse effector repertoires.</title>
        <authorList>
            <person name="Burstein D."/>
            <person name="Amaro F."/>
            <person name="Zusman T."/>
            <person name="Lifshitz Z."/>
            <person name="Cohen O."/>
            <person name="Gilbert J.A."/>
            <person name="Pupko T."/>
            <person name="Shuman H.A."/>
            <person name="Segal G."/>
        </authorList>
    </citation>
    <scope>NUCLEOTIDE SEQUENCE [LARGE SCALE GENOMIC DNA]</scope>
    <source>
        <strain evidence="2 3">ATCC 49508</strain>
    </source>
</reference>
<dbReference type="InterPro" id="IPR051532">
    <property type="entry name" value="Ester_Hydrolysis_Enzymes"/>
</dbReference>
<dbReference type="PANTHER" id="PTHR30383">
    <property type="entry name" value="THIOESTERASE 1/PROTEASE 1/LYSOPHOSPHOLIPASE L1"/>
    <property type="match status" value="1"/>
</dbReference>
<sequence>MKRMIFLLLCLLPFFLVLLLPAKSEPTLLIIGDSLSYAYGIRSQDSWVSLLQERLKKNNYHYQVVNYSIPGDVTENGLKRLQWALDEYKPKITVIEMGANDGLQHVPIKTIQANLLKMIILAKQHKSKVLLLGMRLPVEYPSSYRAAFANLYPVLANQQNIALVPVFLKHVDSNAYLMQDDKLHPKKEGQAILLETVWSQLKKLL</sequence>
<dbReference type="Gene3D" id="3.40.50.1110">
    <property type="entry name" value="SGNH hydrolase"/>
    <property type="match status" value="1"/>
</dbReference>
<keyword evidence="3" id="KW-1185">Reference proteome</keyword>
<gene>
    <name evidence="2" type="primary">tesA</name>
    <name evidence="2" type="ORF">Lwor_1630</name>
</gene>
<evidence type="ECO:0000313" key="2">
    <source>
        <dbReference type="EMBL" id="KTD78235.1"/>
    </source>
</evidence>
<dbReference type="PANTHER" id="PTHR30383:SF24">
    <property type="entry name" value="THIOESTERASE 1_PROTEASE 1_LYSOPHOSPHOLIPASE L1"/>
    <property type="match status" value="1"/>
</dbReference>
<dbReference type="InterPro" id="IPR013830">
    <property type="entry name" value="SGNH_hydro"/>
</dbReference>
<dbReference type="EC" id="3.1.1.1" evidence="2"/>
<dbReference type="RefSeq" id="WP_058493423.1">
    <property type="nucleotide sequence ID" value="NZ_CBCRUR010000012.1"/>
</dbReference>
<name>A0A0W1AA95_9GAMM</name>
<dbReference type="CDD" id="cd01822">
    <property type="entry name" value="Lysophospholipase_L1_like"/>
    <property type="match status" value="1"/>
</dbReference>
<organism evidence="2 3">
    <name type="scientific">Legionella worsleiensis</name>
    <dbReference type="NCBI Taxonomy" id="45076"/>
    <lineage>
        <taxon>Bacteria</taxon>
        <taxon>Pseudomonadati</taxon>
        <taxon>Pseudomonadota</taxon>
        <taxon>Gammaproteobacteria</taxon>
        <taxon>Legionellales</taxon>
        <taxon>Legionellaceae</taxon>
        <taxon>Legionella</taxon>
    </lineage>
</organism>
<dbReference type="Proteomes" id="UP000054662">
    <property type="component" value="Unassembled WGS sequence"/>
</dbReference>
<dbReference type="GO" id="GO:0004622">
    <property type="term" value="F:phosphatidylcholine lysophospholipase activity"/>
    <property type="evidence" value="ECO:0007669"/>
    <property type="project" value="TreeGrafter"/>
</dbReference>
<dbReference type="InterPro" id="IPR036514">
    <property type="entry name" value="SGNH_hydro_sf"/>
</dbReference>
<dbReference type="OrthoDB" id="9786188at2"/>